<reference evidence="1" key="2">
    <citation type="submission" date="2022-04" db="EMBL/GenBank/DDBJ databases">
        <title>Complete Genome Sequence of Flavobacterium sediminilitoris YSM-43, Isolated from a Tidal Sediment.</title>
        <authorList>
            <person name="Lee P.A."/>
        </authorList>
    </citation>
    <scope>NUCLEOTIDE SEQUENCE</scope>
    <source>
        <strain evidence="1">YSM-43</strain>
    </source>
</reference>
<dbReference type="Gene3D" id="1.10.390.10">
    <property type="entry name" value="Neutral Protease Domain 2"/>
    <property type="match status" value="1"/>
</dbReference>
<gene>
    <name evidence="1" type="ORF">LXD69_00175</name>
</gene>
<evidence type="ECO:0000313" key="1">
    <source>
        <dbReference type="EMBL" id="UOX33947.1"/>
    </source>
</evidence>
<dbReference type="EMBL" id="CP090145">
    <property type="protein sequence ID" value="UOX33947.1"/>
    <property type="molecule type" value="Genomic_DNA"/>
</dbReference>
<dbReference type="InterPro" id="IPR027268">
    <property type="entry name" value="Peptidase_M4/M1_CTD_sf"/>
</dbReference>
<keyword evidence="2" id="KW-1185">Reference proteome</keyword>
<dbReference type="Proteomes" id="UP000830454">
    <property type="component" value="Chromosome"/>
</dbReference>
<proteinExistence type="predicted"/>
<reference evidence="1" key="1">
    <citation type="submission" date="2021-12" db="EMBL/GenBank/DDBJ databases">
        <authorList>
            <person name="Cha I.-T."/>
            <person name="Lee K.-E."/>
            <person name="Park S.-J."/>
        </authorList>
    </citation>
    <scope>NUCLEOTIDE SEQUENCE</scope>
    <source>
        <strain evidence="1">YSM-43</strain>
    </source>
</reference>
<accession>A0ABY4HNP4</accession>
<dbReference type="SUPFAM" id="SSF55486">
    <property type="entry name" value="Metalloproteases ('zincins'), catalytic domain"/>
    <property type="match status" value="1"/>
</dbReference>
<evidence type="ECO:0000313" key="2">
    <source>
        <dbReference type="Proteomes" id="UP000830454"/>
    </source>
</evidence>
<protein>
    <recommendedName>
        <fullName evidence="3">Peptidase M1 membrane alanine aminopeptidase domain-containing protein</fullName>
    </recommendedName>
</protein>
<sequence>MNFRILTCFILLSFSLKIFSQENAPHLKGKVNISIKEGTFECDLTLSNIPRIQDYLIRLNSGMNLLHIRSKKPEDFVLVYDKSDKDSTSTGESLAYYFPNNNRKSKFLPEELQFRYVGKFPVANDTIENYSRQDWKGNIAFNGMSVRSDGSQSAWYPIIYDAKKDIAYDRVVYDIELNCIDCSTIYANGNKPVSSNSAHLISNEPKEIALYCGKYDFVDDGNIVILNPKFPQDKIDQFSNLVSSYKKYYEQKLNIRFNQTPTFINTTPTSIKNAWLFVSYPTIMGIGWGEYGLAGIFEEKSQKFYKPMIAHELGHYYFGTVKVFNSELGDMMSEGFTEYMALKLTEEIQGEKAYQDILVTKYENLKDFKPNSFSIVKSITDIADRQTYVYDYAPIIFIAIEKEIGKKKMWEWLRNILETKVEFTNYEFLVSTLKNTLKNDKKVELIINTYFDNVNSTENAIKKITEK</sequence>
<organism evidence="1 2">
    <name type="scientific">Flavobacterium sediminilitoris</name>
    <dbReference type="NCBI Taxonomy" id="2024526"/>
    <lineage>
        <taxon>Bacteria</taxon>
        <taxon>Pseudomonadati</taxon>
        <taxon>Bacteroidota</taxon>
        <taxon>Flavobacteriia</taxon>
        <taxon>Flavobacteriales</taxon>
        <taxon>Flavobacteriaceae</taxon>
        <taxon>Flavobacterium</taxon>
    </lineage>
</organism>
<evidence type="ECO:0008006" key="3">
    <source>
        <dbReference type="Google" id="ProtNLM"/>
    </source>
</evidence>
<name>A0ABY4HNP4_9FLAO</name>
<dbReference type="RefSeq" id="WP_246916523.1">
    <property type="nucleotide sequence ID" value="NZ_CP090145.1"/>
</dbReference>